<name>A0A5E4X062_9BURK</name>
<dbReference type="SUPFAM" id="SSF81301">
    <property type="entry name" value="Nucleotidyltransferase"/>
    <property type="match status" value="1"/>
</dbReference>
<organism evidence="2 3">
    <name type="scientific">Pandoraea iniqua</name>
    <dbReference type="NCBI Taxonomy" id="2508288"/>
    <lineage>
        <taxon>Bacteria</taxon>
        <taxon>Pseudomonadati</taxon>
        <taxon>Pseudomonadota</taxon>
        <taxon>Betaproteobacteria</taxon>
        <taxon>Burkholderiales</taxon>
        <taxon>Burkholderiaceae</taxon>
        <taxon>Pandoraea</taxon>
    </lineage>
</organism>
<dbReference type="AlphaFoldDB" id="A0A5E4X062"/>
<dbReference type="InterPro" id="IPR002934">
    <property type="entry name" value="Polymerase_NTP_transf_dom"/>
</dbReference>
<dbReference type="EMBL" id="CABPSI010000004">
    <property type="protein sequence ID" value="VVE29653.1"/>
    <property type="molecule type" value="Genomic_DNA"/>
</dbReference>
<protein>
    <submittedName>
        <fullName evidence="2">DNA polymerase subunit beta</fullName>
    </submittedName>
</protein>
<dbReference type="Gene3D" id="3.30.460.10">
    <property type="entry name" value="Beta Polymerase, domain 2"/>
    <property type="match status" value="1"/>
</dbReference>
<gene>
    <name evidence="2" type="ORF">PIN31115_03560</name>
</gene>
<reference evidence="2 3" key="1">
    <citation type="submission" date="2019-08" db="EMBL/GenBank/DDBJ databases">
        <authorList>
            <person name="Peeters C."/>
        </authorList>
    </citation>
    <scope>NUCLEOTIDE SEQUENCE [LARGE SCALE GENOMIC DNA]</scope>
    <source>
        <strain evidence="2 3">LMG 31115</strain>
    </source>
</reference>
<dbReference type="RefSeq" id="WP_150685181.1">
    <property type="nucleotide sequence ID" value="NZ_CABPSI010000004.1"/>
</dbReference>
<dbReference type="Proteomes" id="UP000333828">
    <property type="component" value="Unassembled WGS sequence"/>
</dbReference>
<keyword evidence="3" id="KW-1185">Reference proteome</keyword>
<dbReference type="Pfam" id="PF01909">
    <property type="entry name" value="NTP_transf_2"/>
    <property type="match status" value="1"/>
</dbReference>
<proteinExistence type="predicted"/>
<evidence type="ECO:0000313" key="3">
    <source>
        <dbReference type="Proteomes" id="UP000333828"/>
    </source>
</evidence>
<sequence>MENVKDAHPVLTIGVLGDSPIQPAFEALVADACESIPSALDDLLDGLYLYGSVARGCAVPGQSDLDMTLVLTRQPSAQERERIEALRRDLEARHREVAKIDFDIGVRADVLDPANLYSWGYWLKHECRCLQGNDLSQRFDAFIPSRAIAEGVNGDYVHVLNDYAHRIASASDPATAHRLMKEAARKLIRSTNILRAASDSFWPLTLEAHASRFSAGYPDMADKLGFFLTQARAPQASATTFNANLSSVVDWMEREHRRLSTAD</sequence>
<dbReference type="InterPro" id="IPR043519">
    <property type="entry name" value="NT_sf"/>
</dbReference>
<evidence type="ECO:0000259" key="1">
    <source>
        <dbReference type="Pfam" id="PF01909"/>
    </source>
</evidence>
<accession>A0A5E4X062</accession>
<feature type="domain" description="Polymerase nucleotidyl transferase" evidence="1">
    <location>
        <begin position="45"/>
        <end position="106"/>
    </location>
</feature>
<evidence type="ECO:0000313" key="2">
    <source>
        <dbReference type="EMBL" id="VVE29653.1"/>
    </source>
</evidence>
<dbReference type="GO" id="GO:0016779">
    <property type="term" value="F:nucleotidyltransferase activity"/>
    <property type="evidence" value="ECO:0007669"/>
    <property type="project" value="InterPro"/>
</dbReference>